<evidence type="ECO:0000256" key="2">
    <source>
        <dbReference type="ARBA" id="ARBA00009260"/>
    </source>
</evidence>
<evidence type="ECO:0000256" key="1">
    <source>
        <dbReference type="ARBA" id="ARBA00003293"/>
    </source>
</evidence>
<evidence type="ECO:0000256" key="4">
    <source>
        <dbReference type="ARBA" id="ARBA00022722"/>
    </source>
</evidence>
<gene>
    <name evidence="8" type="ORF">GW590_09995</name>
</gene>
<dbReference type="GO" id="GO:0016787">
    <property type="term" value="F:hydrolase activity"/>
    <property type="evidence" value="ECO:0007669"/>
    <property type="project" value="UniProtKB-KW"/>
</dbReference>
<dbReference type="AlphaFoldDB" id="A0A848MHM8"/>
<sequence>MPADSRGQHAPTSPPPFNTADKAPFVGAYPWNAPRPAISKERPLTRDEYHQGQDALCKIAALPNFIGGIFSGRHEYLLKNSGLLTAHRFLLNVFIPRIWPRIQRINAKYAMKTDGKAYPLFVDDMARLAGMNDKQLKQLAARIAAHHFVGYETLSDAYIKEHGGEQAALFTDRAQATIYGQLAGDVLDFNVIPMHWKKYCKRKLDMRCVFSSIARLVNDEWWIRQLKAQRTQWRESLLIAAGEVSLQKSGYASKQAIRDVRARRMANMEYLKSRELENVDTGERIDLIDKVMASISNPEIRRMELMSTIAGIEKYAASVGDVGMFITITTPSKYHPTRMVGKKEDRRVNFNHRWDEEAFSPKDGQRYLVKIWGKMRTAFKDHGLKVYGMRVVEPHHDATPHWHMMLFCDRAQRQAVIDIMRSYALKEDGHERGAQNQRFECKHLNKGGAAGYIAKYIAKNIDGYALDGQLDHETGQALSDTAAAVTAWASVWRIPQFKSIGVPTMGAYRECRRIRGVSLTADFDELVEAVRVAADAGDFAAYIEAQGGANVPRNTQTVRTARHVIDELNEYDEEVQKVIGIFAPHLGADHVHETRTTKWQIVAKSVAVAPHPLTLKSAFGAPRSPVNNCGEVQTGLGQCLPSKPSEYAAAVMKLVERGDLGGMSRTSPRCWEVLQDGNHQQ</sequence>
<reference evidence="8 9" key="1">
    <citation type="submission" date="2020-01" db="EMBL/GenBank/DDBJ databases">
        <authorList>
            <person name="Lee S.D."/>
        </authorList>
    </citation>
    <scope>NUCLEOTIDE SEQUENCE [LARGE SCALE GENOMIC DNA]</scope>
    <source>
        <strain evidence="8 9">SAP-1</strain>
    </source>
</reference>
<evidence type="ECO:0000256" key="5">
    <source>
        <dbReference type="ARBA" id="ARBA00022759"/>
    </source>
</evidence>
<dbReference type="Proteomes" id="UP000585363">
    <property type="component" value="Unassembled WGS sequence"/>
</dbReference>
<comment type="function">
    <text evidence="1">Possible endonuclease which induces a single-strand cut and initiates DNA replication.</text>
</comment>
<keyword evidence="9" id="KW-1185">Reference proteome</keyword>
<proteinExistence type="inferred from homology"/>
<evidence type="ECO:0000313" key="8">
    <source>
        <dbReference type="EMBL" id="NMP27195.1"/>
    </source>
</evidence>
<dbReference type="GO" id="GO:0006260">
    <property type="term" value="P:DNA replication"/>
    <property type="evidence" value="ECO:0007669"/>
    <property type="project" value="UniProtKB-KW"/>
</dbReference>
<dbReference type="InterPro" id="IPR008766">
    <property type="entry name" value="Replication_gene_A-like"/>
</dbReference>
<keyword evidence="4" id="KW-0540">Nuclease</keyword>
<evidence type="ECO:0000256" key="3">
    <source>
        <dbReference type="ARBA" id="ARBA00022705"/>
    </source>
</evidence>
<comment type="similarity">
    <text evidence="2">Belongs to the phage GPA family.</text>
</comment>
<comment type="caution">
    <text evidence="8">The sequence shown here is derived from an EMBL/GenBank/DDBJ whole genome shotgun (WGS) entry which is preliminary data.</text>
</comment>
<protein>
    <submittedName>
        <fullName evidence="8">Replication endonuclease</fullName>
    </submittedName>
</protein>
<keyword evidence="3" id="KW-0235">DNA replication</keyword>
<evidence type="ECO:0000259" key="7">
    <source>
        <dbReference type="Pfam" id="PF05840"/>
    </source>
</evidence>
<evidence type="ECO:0000313" key="9">
    <source>
        <dbReference type="Proteomes" id="UP000585363"/>
    </source>
</evidence>
<reference evidence="8 9" key="2">
    <citation type="submission" date="2020-06" db="EMBL/GenBank/DDBJ databases">
        <title>Polyphasic characterization of a Rahnella strain isolated from tree sap.</title>
        <authorList>
            <person name="Kim I.S."/>
        </authorList>
    </citation>
    <scope>NUCLEOTIDE SEQUENCE [LARGE SCALE GENOMIC DNA]</scope>
    <source>
        <strain evidence="8 9">SAP-1</strain>
    </source>
</reference>
<dbReference type="EMBL" id="JAADJU010000004">
    <property type="protein sequence ID" value="NMP27195.1"/>
    <property type="molecule type" value="Genomic_DNA"/>
</dbReference>
<feature type="domain" description="Replication gene A protein-like" evidence="7">
    <location>
        <begin position="134"/>
        <end position="464"/>
    </location>
</feature>
<accession>A0A848MHM8</accession>
<keyword evidence="6" id="KW-0378">Hydrolase</keyword>
<keyword evidence="5 8" id="KW-0255">Endonuclease</keyword>
<evidence type="ECO:0000256" key="6">
    <source>
        <dbReference type="ARBA" id="ARBA00022801"/>
    </source>
</evidence>
<organism evidence="8 9">
    <name type="scientific">Rouxiella aceris</name>
    <dbReference type="NCBI Taxonomy" id="2703884"/>
    <lineage>
        <taxon>Bacteria</taxon>
        <taxon>Pseudomonadati</taxon>
        <taxon>Pseudomonadota</taxon>
        <taxon>Gammaproteobacteria</taxon>
        <taxon>Enterobacterales</taxon>
        <taxon>Yersiniaceae</taxon>
        <taxon>Rouxiella</taxon>
    </lineage>
</organism>
<dbReference type="Pfam" id="PF05840">
    <property type="entry name" value="Phage_GPA"/>
    <property type="match status" value="1"/>
</dbReference>
<dbReference type="GO" id="GO:0004519">
    <property type="term" value="F:endonuclease activity"/>
    <property type="evidence" value="ECO:0007669"/>
    <property type="project" value="UniProtKB-KW"/>
</dbReference>
<name>A0A848MHM8_9GAMM</name>